<sequence length="68" mass="7081">MSLPIPTSIAAPMAIPLGPKTPIKAIPAAAPFPSYVSLSGSDITAFLLALFEQPQSNAITTKNKNVFL</sequence>
<comment type="caution">
    <text evidence="1">The sequence shown here is derived from an EMBL/GenBank/DDBJ whole genome shotgun (WGS) entry which is preliminary data.</text>
</comment>
<dbReference type="RefSeq" id="WP_309038927.1">
    <property type="nucleotide sequence ID" value="NZ_JAVIFY010000005.1"/>
</dbReference>
<dbReference type="EMBL" id="JAVIFY010000005">
    <property type="protein sequence ID" value="MDQ9091810.1"/>
    <property type="molecule type" value="Genomic_DNA"/>
</dbReference>
<evidence type="ECO:0008006" key="3">
    <source>
        <dbReference type="Google" id="ProtNLM"/>
    </source>
</evidence>
<protein>
    <recommendedName>
        <fullName evidence="3">Orphan protein</fullName>
    </recommendedName>
</protein>
<keyword evidence="2" id="KW-1185">Reference proteome</keyword>
<reference evidence="1 2" key="1">
    <citation type="submission" date="2023-08" db="EMBL/GenBank/DDBJ databases">
        <title>Pseudoalteromonas haloplanktis LL1 genome.</title>
        <authorList>
            <person name="Wu S."/>
        </authorList>
    </citation>
    <scope>NUCLEOTIDE SEQUENCE [LARGE SCALE GENOMIC DNA]</scope>
    <source>
        <strain evidence="1 2">LL1</strain>
    </source>
</reference>
<accession>A0ABU1BBQ3</accession>
<dbReference type="Proteomes" id="UP001226574">
    <property type="component" value="Unassembled WGS sequence"/>
</dbReference>
<evidence type="ECO:0000313" key="1">
    <source>
        <dbReference type="EMBL" id="MDQ9091810.1"/>
    </source>
</evidence>
<name>A0ABU1BBQ3_PSEHA</name>
<organism evidence="1 2">
    <name type="scientific">Pseudoalteromonas haloplanktis</name>
    <name type="common">Alteromonas haloplanktis</name>
    <dbReference type="NCBI Taxonomy" id="228"/>
    <lineage>
        <taxon>Bacteria</taxon>
        <taxon>Pseudomonadati</taxon>
        <taxon>Pseudomonadota</taxon>
        <taxon>Gammaproteobacteria</taxon>
        <taxon>Alteromonadales</taxon>
        <taxon>Pseudoalteromonadaceae</taxon>
        <taxon>Pseudoalteromonas</taxon>
    </lineage>
</organism>
<proteinExistence type="predicted"/>
<gene>
    <name evidence="1" type="ORF">RC083_09415</name>
</gene>
<evidence type="ECO:0000313" key="2">
    <source>
        <dbReference type="Proteomes" id="UP001226574"/>
    </source>
</evidence>